<dbReference type="AlphaFoldDB" id="A0A7X3C2F1"/>
<feature type="transmembrane region" description="Helical" evidence="1">
    <location>
        <begin position="36"/>
        <end position="54"/>
    </location>
</feature>
<keyword evidence="1" id="KW-0472">Membrane</keyword>
<dbReference type="EMBL" id="WNJO01000001">
    <property type="protein sequence ID" value="MTV81164.1"/>
    <property type="molecule type" value="Genomic_DNA"/>
</dbReference>
<name>A0A7X3C2F1_9LACO</name>
<feature type="transmembrane region" description="Helical" evidence="1">
    <location>
        <begin position="467"/>
        <end position="486"/>
    </location>
</feature>
<feature type="transmembrane region" description="Helical" evidence="1">
    <location>
        <begin position="235"/>
        <end position="264"/>
    </location>
</feature>
<feature type="transmembrane region" description="Helical" evidence="1">
    <location>
        <begin position="204"/>
        <end position="223"/>
    </location>
</feature>
<feature type="transmembrane region" description="Helical" evidence="1">
    <location>
        <begin position="141"/>
        <end position="166"/>
    </location>
</feature>
<organism evidence="2 3">
    <name type="scientific">Secundilactobacillus folii</name>
    <dbReference type="NCBI Taxonomy" id="2678357"/>
    <lineage>
        <taxon>Bacteria</taxon>
        <taxon>Bacillati</taxon>
        <taxon>Bacillota</taxon>
        <taxon>Bacilli</taxon>
        <taxon>Lactobacillales</taxon>
        <taxon>Lactobacillaceae</taxon>
        <taxon>Secundilactobacillus</taxon>
    </lineage>
</organism>
<feature type="transmembrane region" description="Helical" evidence="1">
    <location>
        <begin position="443"/>
        <end position="461"/>
    </location>
</feature>
<reference evidence="2 3" key="1">
    <citation type="submission" date="2019-11" db="EMBL/GenBank/DDBJ databases">
        <title>Lactobacillus sp. nov. CRM56-3, isolated from fermented tea leaves.</title>
        <authorList>
            <person name="Phuengjayaem S."/>
            <person name="Tanasupawat S."/>
        </authorList>
    </citation>
    <scope>NUCLEOTIDE SEQUENCE [LARGE SCALE GENOMIC DNA]</scope>
    <source>
        <strain evidence="2 3">CRM56-3</strain>
    </source>
</reference>
<keyword evidence="3" id="KW-1185">Reference proteome</keyword>
<feature type="transmembrane region" description="Helical" evidence="1">
    <location>
        <begin position="403"/>
        <end position="422"/>
    </location>
</feature>
<keyword evidence="1" id="KW-0812">Transmembrane</keyword>
<protein>
    <recommendedName>
        <fullName evidence="4">Glycosyltransferase RgtA/B/C/D-like domain-containing protein</fullName>
    </recommendedName>
</protein>
<gene>
    <name evidence="2" type="ORF">GM612_00665</name>
</gene>
<evidence type="ECO:0000313" key="2">
    <source>
        <dbReference type="EMBL" id="MTV81164.1"/>
    </source>
</evidence>
<evidence type="ECO:0000256" key="1">
    <source>
        <dbReference type="SAM" id="Phobius"/>
    </source>
</evidence>
<sequence length="656" mass="74057">MRSRKINVTATLGLLLAFAMLIGIVSNVVIPLNLKVTSLVLLGVIAAWYAKPIYLKWAGRLSEHQVTQILITIIGLMMIVQIWVLRFTPATVYHDPFRVLVQAEQLSHGDFNWGESVYFWRFPNNVSLTVLLSYWLRLTNLLHMSTSASIHVLSFIMLDGFIVAILRSVRRLSRQHGGVLLAGSFFLFSPFAYTYYLQVFYSDLPTLICLGITFNVLVGWHGFGRVKKILAGTVLVLSIVIGEVVKPNLIVLLVAVALLSIWLMTVDRKWLNILKGPLILITLGFILAGPVSAGLKSSSHFKNNNEYAFPTMHWVWMSYNPSASGRYDFHDVLTLSSIQGKKAKQAYLKKALPARLKRLGPLGIVKRWFQKAGILLNVSFMSRAYTGGFISAPKLYQRVEVPLAVFGQIIMRIGFILLYAETLLRCLRLWRTRTVAPEVDPRLTLTILTALGYLAFHTLLWETESRYGQVMIPLLGILCAVPSLATTSERQPIPRGHLAGMVSGLGVVATLLVYIVSPQALYQTRGVLVAGQLSQLSLQFDARRTWVKPFDTLSQRVTLNHVATHFSVSLAPAAELSGYLVNEQTKQHYALLRTESALVLTRPLKTGRYRIELRNDLQRPQSVLLTKTRSYWLAPHPLYINHQNHRYWSFVYEFLR</sequence>
<proteinExistence type="predicted"/>
<evidence type="ECO:0008006" key="4">
    <source>
        <dbReference type="Google" id="ProtNLM"/>
    </source>
</evidence>
<feature type="transmembrane region" description="Helical" evidence="1">
    <location>
        <begin position="178"/>
        <end position="198"/>
    </location>
</feature>
<feature type="transmembrane region" description="Helical" evidence="1">
    <location>
        <begin position="66"/>
        <end position="85"/>
    </location>
</feature>
<keyword evidence="1" id="KW-1133">Transmembrane helix</keyword>
<dbReference type="Proteomes" id="UP000466388">
    <property type="component" value="Unassembled WGS sequence"/>
</dbReference>
<accession>A0A7X3C2F1</accession>
<feature type="transmembrane region" description="Helical" evidence="1">
    <location>
        <begin position="276"/>
        <end position="295"/>
    </location>
</feature>
<comment type="caution">
    <text evidence="2">The sequence shown here is derived from an EMBL/GenBank/DDBJ whole genome shotgun (WGS) entry which is preliminary data.</text>
</comment>
<feature type="transmembrane region" description="Helical" evidence="1">
    <location>
        <begin position="498"/>
        <end position="516"/>
    </location>
</feature>
<dbReference type="RefSeq" id="WP_155430454.1">
    <property type="nucleotide sequence ID" value="NZ_WNJO01000001.1"/>
</dbReference>
<feature type="transmembrane region" description="Helical" evidence="1">
    <location>
        <begin position="12"/>
        <end position="30"/>
    </location>
</feature>
<evidence type="ECO:0000313" key="3">
    <source>
        <dbReference type="Proteomes" id="UP000466388"/>
    </source>
</evidence>